<reference evidence="1" key="1">
    <citation type="submission" date="2022-07" db="EMBL/GenBank/DDBJ databases">
        <title>Genome Sequence of Lecanicillium saksenae.</title>
        <authorList>
            <person name="Buettner E."/>
        </authorList>
    </citation>
    <scope>NUCLEOTIDE SEQUENCE</scope>
    <source>
        <strain evidence="1">VT-O1</strain>
    </source>
</reference>
<gene>
    <name evidence="1" type="ORF">NLG97_g9331</name>
</gene>
<evidence type="ECO:0000313" key="2">
    <source>
        <dbReference type="Proteomes" id="UP001148737"/>
    </source>
</evidence>
<proteinExistence type="predicted"/>
<organism evidence="1 2">
    <name type="scientific">Lecanicillium saksenae</name>
    <dbReference type="NCBI Taxonomy" id="468837"/>
    <lineage>
        <taxon>Eukaryota</taxon>
        <taxon>Fungi</taxon>
        <taxon>Dikarya</taxon>
        <taxon>Ascomycota</taxon>
        <taxon>Pezizomycotina</taxon>
        <taxon>Sordariomycetes</taxon>
        <taxon>Hypocreomycetidae</taxon>
        <taxon>Hypocreales</taxon>
        <taxon>Cordycipitaceae</taxon>
        <taxon>Lecanicillium</taxon>
    </lineage>
</organism>
<accession>A0ACC1QHS8</accession>
<name>A0ACC1QHS8_9HYPO</name>
<sequence length="78" mass="9173">MIPVPFVFWRYGAKIRSKSRTIRQLREQQDAMEAKRAEDQAKRDGYSSSDGQLALDDERSIFRTKPQARVMEVEKGRR</sequence>
<dbReference type="EMBL" id="JANAKD010001895">
    <property type="protein sequence ID" value="KAJ3475821.1"/>
    <property type="molecule type" value="Genomic_DNA"/>
</dbReference>
<dbReference type="Proteomes" id="UP001148737">
    <property type="component" value="Unassembled WGS sequence"/>
</dbReference>
<evidence type="ECO:0000313" key="1">
    <source>
        <dbReference type="EMBL" id="KAJ3475821.1"/>
    </source>
</evidence>
<protein>
    <submittedName>
        <fullName evidence="1">Uncharacterized protein</fullName>
    </submittedName>
</protein>
<keyword evidence="2" id="KW-1185">Reference proteome</keyword>
<comment type="caution">
    <text evidence="1">The sequence shown here is derived from an EMBL/GenBank/DDBJ whole genome shotgun (WGS) entry which is preliminary data.</text>
</comment>